<organism evidence="2">
    <name type="scientific">Fagus sylvatica</name>
    <name type="common">Beechnut</name>
    <dbReference type="NCBI Taxonomy" id="28930"/>
    <lineage>
        <taxon>Eukaryota</taxon>
        <taxon>Viridiplantae</taxon>
        <taxon>Streptophyta</taxon>
        <taxon>Embryophyta</taxon>
        <taxon>Tracheophyta</taxon>
        <taxon>Spermatophyta</taxon>
        <taxon>Magnoliopsida</taxon>
        <taxon>eudicotyledons</taxon>
        <taxon>Gunneridae</taxon>
        <taxon>Pentapetalae</taxon>
        <taxon>rosids</taxon>
        <taxon>fabids</taxon>
        <taxon>Fagales</taxon>
        <taxon>Fagaceae</taxon>
        <taxon>Fagus</taxon>
    </lineage>
</organism>
<sequence length="82" mass="9069">MIIEIPETEATEVERSKKKKGAPKSEQGQASASQAKLWYTEIFIGEDPMKEEHTVLDLDVKMAEKVAHGLALATLLPSDMKT</sequence>
<dbReference type="AlphaFoldDB" id="A0A2N9GM92"/>
<protein>
    <submittedName>
        <fullName evidence="2">Uncharacterized protein</fullName>
    </submittedName>
</protein>
<proteinExistence type="predicted"/>
<feature type="region of interest" description="Disordered" evidence="1">
    <location>
        <begin position="1"/>
        <end position="33"/>
    </location>
</feature>
<evidence type="ECO:0000313" key="2">
    <source>
        <dbReference type="EMBL" id="SPD00510.1"/>
    </source>
</evidence>
<gene>
    <name evidence="2" type="ORF">FSB_LOCUS28392</name>
</gene>
<accession>A0A2N9GM92</accession>
<evidence type="ECO:0000256" key="1">
    <source>
        <dbReference type="SAM" id="MobiDB-lite"/>
    </source>
</evidence>
<feature type="compositionally biased region" description="Acidic residues" evidence="1">
    <location>
        <begin position="1"/>
        <end position="11"/>
    </location>
</feature>
<name>A0A2N9GM92_FAGSY</name>
<dbReference type="EMBL" id="OIVN01002096">
    <property type="protein sequence ID" value="SPD00510.1"/>
    <property type="molecule type" value="Genomic_DNA"/>
</dbReference>
<reference evidence="2" key="1">
    <citation type="submission" date="2018-02" db="EMBL/GenBank/DDBJ databases">
        <authorList>
            <person name="Cohen D.B."/>
            <person name="Kent A.D."/>
        </authorList>
    </citation>
    <scope>NUCLEOTIDE SEQUENCE</scope>
</reference>